<organism evidence="1">
    <name type="scientific">Phytophthora nicotianae</name>
    <name type="common">Potato buckeye rot agent</name>
    <name type="synonym">Phytophthora parasitica</name>
    <dbReference type="NCBI Taxonomy" id="4792"/>
    <lineage>
        <taxon>Eukaryota</taxon>
        <taxon>Sar</taxon>
        <taxon>Stramenopiles</taxon>
        <taxon>Oomycota</taxon>
        <taxon>Peronosporomycetes</taxon>
        <taxon>Peronosporales</taxon>
        <taxon>Peronosporaceae</taxon>
        <taxon>Phytophthora</taxon>
    </lineage>
</organism>
<evidence type="ECO:0000313" key="1">
    <source>
        <dbReference type="EMBL" id="ETM46740.1"/>
    </source>
</evidence>
<dbReference type="EMBL" id="KI692793">
    <property type="protein sequence ID" value="ETM46740.1"/>
    <property type="molecule type" value="Genomic_DNA"/>
</dbReference>
<proteinExistence type="predicted"/>
<sequence length="70" mass="7977">MKSLSVIPPFTSITSRNATPLHLEPSNTSGNYPTRRIVSYPPSVLMARDYRRLSLLIASTCRRPHRRLLL</sequence>
<name>W2NDW3_PHYNI</name>
<protein>
    <submittedName>
        <fullName evidence="1">Uncharacterized protein</fullName>
    </submittedName>
</protein>
<dbReference type="AlphaFoldDB" id="W2NDW3"/>
<reference evidence="1" key="1">
    <citation type="submission" date="2013-11" db="EMBL/GenBank/DDBJ databases">
        <title>The Genome Sequence of Phytophthora parasitica IAC_01/95.</title>
        <authorList>
            <consortium name="The Broad Institute Genomics Platform"/>
            <person name="Russ C."/>
            <person name="Tyler B."/>
            <person name="Panabieres F."/>
            <person name="Shan W."/>
            <person name="Tripathy S."/>
            <person name="Grunwald N."/>
            <person name="Machado M."/>
            <person name="Johnson C.S."/>
            <person name="Arredondo F."/>
            <person name="Hong C."/>
            <person name="Coffey M."/>
            <person name="Young S.K."/>
            <person name="Zeng Q."/>
            <person name="Gargeya S."/>
            <person name="Fitzgerald M."/>
            <person name="Abouelleil A."/>
            <person name="Alvarado L."/>
            <person name="Chapman S.B."/>
            <person name="Gainer-Dewar J."/>
            <person name="Goldberg J."/>
            <person name="Griggs A."/>
            <person name="Gujja S."/>
            <person name="Hansen M."/>
            <person name="Howarth C."/>
            <person name="Imamovic A."/>
            <person name="Ireland A."/>
            <person name="Larimer J."/>
            <person name="McCowan C."/>
            <person name="Murphy C."/>
            <person name="Pearson M."/>
            <person name="Poon T.W."/>
            <person name="Priest M."/>
            <person name="Roberts A."/>
            <person name="Saif S."/>
            <person name="Shea T."/>
            <person name="Sykes S."/>
            <person name="Wortman J."/>
            <person name="Nusbaum C."/>
            <person name="Birren B."/>
        </authorList>
    </citation>
    <scope>NUCLEOTIDE SEQUENCE [LARGE SCALE GENOMIC DNA]</scope>
    <source>
        <strain evidence="1">IAC_01/95</strain>
    </source>
</reference>
<gene>
    <name evidence="1" type="ORF">L914_08405</name>
</gene>
<accession>W2NDW3</accession>
<dbReference type="Proteomes" id="UP000054532">
    <property type="component" value="Unassembled WGS sequence"/>
</dbReference>